<proteinExistence type="inferred from homology"/>
<keyword evidence="5 10" id="KW-1133">Transmembrane helix</keyword>
<evidence type="ECO:0000256" key="10">
    <source>
        <dbReference type="HAMAP-Rule" id="MF_01043"/>
    </source>
</evidence>
<evidence type="ECO:0000256" key="11">
    <source>
        <dbReference type="SAM" id="MobiDB-lite"/>
    </source>
</evidence>
<keyword evidence="3 10" id="KW-0808">Transferase</keyword>
<feature type="transmembrane region" description="Helical" evidence="10">
    <location>
        <begin position="324"/>
        <end position="340"/>
    </location>
</feature>
<comment type="pathway">
    <text evidence="10">Lipid metabolism; phospholipid metabolism.</text>
</comment>
<feature type="compositionally biased region" description="Low complexity" evidence="11">
    <location>
        <begin position="1"/>
        <end position="20"/>
    </location>
</feature>
<comment type="subcellular location">
    <subcellularLocation>
        <location evidence="10">Cell membrane</location>
        <topology evidence="10">Multi-pass membrane protein</topology>
    </subcellularLocation>
</comment>
<dbReference type="Pfam" id="PF02660">
    <property type="entry name" value="G3P_acyltransf"/>
    <property type="match status" value="1"/>
</dbReference>
<accession>A0A7V0T552</accession>
<dbReference type="Proteomes" id="UP000885672">
    <property type="component" value="Unassembled WGS sequence"/>
</dbReference>
<keyword evidence="7 10" id="KW-0472">Membrane</keyword>
<keyword evidence="9 10" id="KW-1208">Phospholipid metabolism</keyword>
<evidence type="ECO:0000256" key="7">
    <source>
        <dbReference type="ARBA" id="ARBA00023136"/>
    </source>
</evidence>
<dbReference type="PANTHER" id="PTHR30309">
    <property type="entry name" value="INNER MEMBRANE PROTEIN YGIH"/>
    <property type="match status" value="1"/>
</dbReference>
<dbReference type="GO" id="GO:0008654">
    <property type="term" value="P:phospholipid biosynthetic process"/>
    <property type="evidence" value="ECO:0007669"/>
    <property type="project" value="UniProtKB-UniRule"/>
</dbReference>
<gene>
    <name evidence="10 12" type="primary">plsY</name>
    <name evidence="12" type="ORF">ENN51_03615</name>
</gene>
<comment type="caution">
    <text evidence="12">The sequence shown here is derived from an EMBL/GenBank/DDBJ whole genome shotgun (WGS) entry which is preliminary data.</text>
</comment>
<evidence type="ECO:0000313" key="12">
    <source>
        <dbReference type="EMBL" id="HDQ99357.1"/>
    </source>
</evidence>
<evidence type="ECO:0000256" key="5">
    <source>
        <dbReference type="ARBA" id="ARBA00022989"/>
    </source>
</evidence>
<evidence type="ECO:0000256" key="6">
    <source>
        <dbReference type="ARBA" id="ARBA00023098"/>
    </source>
</evidence>
<sequence>MMRPARSPTRPASRRASPAGVRGGSGGAGSAVGGRPVSGEPAGDGTGSAPDRGGGMSSGPKSIRGRYASTNSTAPVTMSSAASPISRRTSFSRRTLRGSGRNTSRPGSPAGSVSAIPIQVIPAAHAVNPAAASLNRRALSVSSVNDVPVRSPNTQAARAHPVGMNPALVSLLLGFAAGSLPAGYLAGRIRGIDIRRHGSGNIGFTNVYRTVGPGWAVPVLVVDVLKGLLAVWLAARWGLVPALAGLGAILGHVFTPWLRFRGGKGVATTIGVLIAVSPLAGLAGIGVYLVILLTTGYISVASLLFAAAISPLSIGFYPGDTARLVLAAVTGVLIILRHTGNIGRLMRNEEPRFGLWLKLLRRDRGGKR</sequence>
<keyword evidence="8 10" id="KW-0594">Phospholipid biosynthesis</keyword>
<dbReference type="InterPro" id="IPR003811">
    <property type="entry name" value="G3P_acylTferase_PlsY"/>
</dbReference>
<reference evidence="12" key="1">
    <citation type="journal article" date="2020" name="mSystems">
        <title>Genome- and Community-Level Interaction Insights into Carbon Utilization and Element Cycling Functions of Hydrothermarchaeota in Hydrothermal Sediment.</title>
        <authorList>
            <person name="Zhou Z."/>
            <person name="Liu Y."/>
            <person name="Xu W."/>
            <person name="Pan J."/>
            <person name="Luo Z.H."/>
            <person name="Li M."/>
        </authorList>
    </citation>
    <scope>NUCLEOTIDE SEQUENCE [LARGE SCALE GENOMIC DNA]</scope>
    <source>
        <strain evidence="12">SpSt-1182</strain>
    </source>
</reference>
<dbReference type="PANTHER" id="PTHR30309:SF0">
    <property type="entry name" value="GLYCEROL-3-PHOSPHATE ACYLTRANSFERASE-RELATED"/>
    <property type="match status" value="1"/>
</dbReference>
<dbReference type="SMART" id="SM01207">
    <property type="entry name" value="G3P_acyltransf"/>
    <property type="match status" value="1"/>
</dbReference>
<feature type="compositionally biased region" description="Gly residues" evidence="11">
    <location>
        <begin position="21"/>
        <end position="32"/>
    </location>
</feature>
<evidence type="ECO:0000256" key="9">
    <source>
        <dbReference type="ARBA" id="ARBA00023264"/>
    </source>
</evidence>
<comment type="subunit">
    <text evidence="10">Probably interacts with PlsX.</text>
</comment>
<keyword evidence="12" id="KW-0012">Acyltransferase</keyword>
<feature type="compositionally biased region" description="Polar residues" evidence="11">
    <location>
        <begin position="68"/>
        <end position="83"/>
    </location>
</feature>
<dbReference type="NCBIfam" id="TIGR00023">
    <property type="entry name" value="glycerol-3-phosphate 1-O-acyltransferase PlsY"/>
    <property type="match status" value="1"/>
</dbReference>
<protein>
    <recommendedName>
        <fullName evidence="10">Glycerol-3-phosphate acyltransferase</fullName>
    </recommendedName>
    <alternativeName>
        <fullName evidence="10">Acyl-PO4 G3P acyltransferase</fullName>
    </alternativeName>
    <alternativeName>
        <fullName evidence="10">Acyl-phosphate--glycerol-3-phosphate acyltransferase</fullName>
    </alternativeName>
    <alternativeName>
        <fullName evidence="10">G3P acyltransferase</fullName>
        <shortName evidence="10">GPAT</shortName>
        <ecNumber evidence="10">2.3.1.275</ecNumber>
    </alternativeName>
    <alternativeName>
        <fullName evidence="10">Lysophosphatidic acid synthase</fullName>
        <shortName evidence="10">LPA synthase</shortName>
    </alternativeName>
</protein>
<dbReference type="UniPathway" id="UPA00085"/>
<keyword evidence="4 10" id="KW-0812">Transmembrane</keyword>
<feature type="transmembrane region" description="Helical" evidence="10">
    <location>
        <begin position="239"/>
        <end position="258"/>
    </location>
</feature>
<evidence type="ECO:0000256" key="1">
    <source>
        <dbReference type="ARBA" id="ARBA00022475"/>
    </source>
</evidence>
<organism evidence="12">
    <name type="scientific">candidate division WOR-3 bacterium</name>
    <dbReference type="NCBI Taxonomy" id="2052148"/>
    <lineage>
        <taxon>Bacteria</taxon>
        <taxon>Bacteria division WOR-3</taxon>
    </lineage>
</organism>
<comment type="function">
    <text evidence="10">Catalyzes the transfer of an acyl group from acyl-phosphate (acyl-PO(4)) to glycerol-3-phosphate (G3P) to form lysophosphatidic acid (LPA). This enzyme utilizes acyl-phosphate as fatty acyl donor, but not acyl-CoA or acyl-ACP.</text>
</comment>
<keyword evidence="1 10" id="KW-1003">Cell membrane</keyword>
<keyword evidence="2 10" id="KW-0444">Lipid biosynthesis</keyword>
<feature type="compositionally biased region" description="Gly residues" evidence="11">
    <location>
        <begin position="42"/>
        <end position="57"/>
    </location>
</feature>
<comment type="catalytic activity">
    <reaction evidence="10">
        <text>an acyl phosphate + sn-glycerol 3-phosphate = a 1-acyl-sn-glycero-3-phosphate + phosphate</text>
        <dbReference type="Rhea" id="RHEA:34075"/>
        <dbReference type="ChEBI" id="CHEBI:43474"/>
        <dbReference type="ChEBI" id="CHEBI:57597"/>
        <dbReference type="ChEBI" id="CHEBI:57970"/>
        <dbReference type="ChEBI" id="CHEBI:59918"/>
        <dbReference type="EC" id="2.3.1.275"/>
    </reaction>
</comment>
<evidence type="ECO:0000256" key="8">
    <source>
        <dbReference type="ARBA" id="ARBA00023209"/>
    </source>
</evidence>
<feature type="region of interest" description="Disordered" evidence="11">
    <location>
        <begin position="1"/>
        <end position="111"/>
    </location>
</feature>
<evidence type="ECO:0000256" key="4">
    <source>
        <dbReference type="ARBA" id="ARBA00022692"/>
    </source>
</evidence>
<feature type="transmembrane region" description="Helical" evidence="10">
    <location>
        <begin position="167"/>
        <end position="186"/>
    </location>
</feature>
<evidence type="ECO:0000256" key="3">
    <source>
        <dbReference type="ARBA" id="ARBA00022679"/>
    </source>
</evidence>
<name>A0A7V0T552_UNCW3</name>
<evidence type="ECO:0000256" key="2">
    <source>
        <dbReference type="ARBA" id="ARBA00022516"/>
    </source>
</evidence>
<dbReference type="GO" id="GO:0043772">
    <property type="term" value="F:acyl-phosphate glycerol-3-phosphate acyltransferase activity"/>
    <property type="evidence" value="ECO:0007669"/>
    <property type="project" value="UniProtKB-UniRule"/>
</dbReference>
<feature type="transmembrane region" description="Helical" evidence="10">
    <location>
        <begin position="297"/>
        <end position="317"/>
    </location>
</feature>
<dbReference type="GO" id="GO:0005886">
    <property type="term" value="C:plasma membrane"/>
    <property type="evidence" value="ECO:0007669"/>
    <property type="project" value="UniProtKB-SubCell"/>
</dbReference>
<comment type="similarity">
    <text evidence="10">Belongs to the PlsY family.</text>
</comment>
<feature type="transmembrane region" description="Helical" evidence="10">
    <location>
        <begin position="207"/>
        <end position="233"/>
    </location>
</feature>
<keyword evidence="6 10" id="KW-0443">Lipid metabolism</keyword>
<dbReference type="EC" id="2.3.1.275" evidence="10"/>
<dbReference type="HAMAP" id="MF_01043">
    <property type="entry name" value="PlsY"/>
    <property type="match status" value="1"/>
</dbReference>
<dbReference type="AlphaFoldDB" id="A0A7V0T552"/>
<dbReference type="EMBL" id="DSBX01000139">
    <property type="protein sequence ID" value="HDQ99357.1"/>
    <property type="molecule type" value="Genomic_DNA"/>
</dbReference>
<feature type="transmembrane region" description="Helical" evidence="10">
    <location>
        <begin position="270"/>
        <end position="291"/>
    </location>
</feature>